<evidence type="ECO:0000313" key="3">
    <source>
        <dbReference type="Proteomes" id="UP000789901"/>
    </source>
</evidence>
<protein>
    <submittedName>
        <fullName evidence="2">31773_t:CDS:1</fullName>
    </submittedName>
</protein>
<feature type="compositionally biased region" description="Basic and acidic residues" evidence="1">
    <location>
        <begin position="14"/>
        <end position="32"/>
    </location>
</feature>
<sequence>HYKDIPSWAYVTSESKDKKVSETSSKRSRNSELETSELLTIGIIQDTL</sequence>
<proteinExistence type="predicted"/>
<dbReference type="Proteomes" id="UP000789901">
    <property type="component" value="Unassembled WGS sequence"/>
</dbReference>
<reference evidence="2 3" key="1">
    <citation type="submission" date="2021-06" db="EMBL/GenBank/DDBJ databases">
        <authorList>
            <person name="Kallberg Y."/>
            <person name="Tangrot J."/>
            <person name="Rosling A."/>
        </authorList>
    </citation>
    <scope>NUCLEOTIDE SEQUENCE [LARGE SCALE GENOMIC DNA]</scope>
    <source>
        <strain evidence="2 3">120-4 pot B 10/14</strain>
    </source>
</reference>
<accession>A0ABN7X5Z1</accession>
<evidence type="ECO:0000256" key="1">
    <source>
        <dbReference type="SAM" id="MobiDB-lite"/>
    </source>
</evidence>
<feature type="non-terminal residue" evidence="2">
    <location>
        <position position="48"/>
    </location>
</feature>
<feature type="non-terminal residue" evidence="2">
    <location>
        <position position="1"/>
    </location>
</feature>
<keyword evidence="3" id="KW-1185">Reference proteome</keyword>
<comment type="caution">
    <text evidence="2">The sequence shown here is derived from an EMBL/GenBank/DDBJ whole genome shotgun (WGS) entry which is preliminary data.</text>
</comment>
<evidence type="ECO:0000313" key="2">
    <source>
        <dbReference type="EMBL" id="CAG8848922.1"/>
    </source>
</evidence>
<organism evidence="2 3">
    <name type="scientific">Gigaspora margarita</name>
    <dbReference type="NCBI Taxonomy" id="4874"/>
    <lineage>
        <taxon>Eukaryota</taxon>
        <taxon>Fungi</taxon>
        <taxon>Fungi incertae sedis</taxon>
        <taxon>Mucoromycota</taxon>
        <taxon>Glomeromycotina</taxon>
        <taxon>Glomeromycetes</taxon>
        <taxon>Diversisporales</taxon>
        <taxon>Gigasporaceae</taxon>
        <taxon>Gigaspora</taxon>
    </lineage>
</organism>
<dbReference type="EMBL" id="CAJVQB010094018">
    <property type="protein sequence ID" value="CAG8848922.1"/>
    <property type="molecule type" value="Genomic_DNA"/>
</dbReference>
<name>A0ABN7X5Z1_GIGMA</name>
<gene>
    <name evidence="2" type="ORF">GMARGA_LOCUS39427</name>
</gene>
<feature type="region of interest" description="Disordered" evidence="1">
    <location>
        <begin position="12"/>
        <end position="33"/>
    </location>
</feature>